<dbReference type="FunFam" id="2.30.30.30:FF:000004">
    <property type="entry name" value="50S ribosomal protein L24"/>
    <property type="match status" value="1"/>
</dbReference>
<dbReference type="PROSITE" id="PS01108">
    <property type="entry name" value="RIBOSOMAL_L24"/>
    <property type="match status" value="1"/>
</dbReference>
<proteinExistence type="inferred from homology"/>
<comment type="subunit">
    <text evidence="8">Part of the 50S ribosomal subunit.</text>
</comment>
<comment type="function">
    <text evidence="7 8">One of the proteins that surrounds the polypeptide exit tunnel on the outside of the subunit.</text>
</comment>
<dbReference type="GO" id="GO:0019843">
    <property type="term" value="F:rRNA binding"/>
    <property type="evidence" value="ECO:0007669"/>
    <property type="project" value="UniProtKB-UniRule"/>
</dbReference>
<dbReference type="GO" id="GO:1990904">
    <property type="term" value="C:ribonucleoprotein complex"/>
    <property type="evidence" value="ECO:0007669"/>
    <property type="project" value="UniProtKB-KW"/>
</dbReference>
<evidence type="ECO:0000256" key="8">
    <source>
        <dbReference type="HAMAP-Rule" id="MF_01326"/>
    </source>
</evidence>
<keyword evidence="3 8" id="KW-0694">RNA-binding</keyword>
<dbReference type="Gene3D" id="2.30.30.30">
    <property type="match status" value="1"/>
</dbReference>
<organism evidence="11 12">
    <name type="scientific">Nitrospira lenta</name>
    <dbReference type="NCBI Taxonomy" id="1436998"/>
    <lineage>
        <taxon>Bacteria</taxon>
        <taxon>Pseudomonadati</taxon>
        <taxon>Nitrospirota</taxon>
        <taxon>Nitrospiria</taxon>
        <taxon>Nitrospirales</taxon>
        <taxon>Nitrospiraceae</taxon>
        <taxon>Nitrospira</taxon>
    </lineage>
</organism>
<dbReference type="InterPro" id="IPR005824">
    <property type="entry name" value="KOW"/>
</dbReference>
<evidence type="ECO:0000313" key="12">
    <source>
        <dbReference type="Proteomes" id="UP000248168"/>
    </source>
</evidence>
<dbReference type="SUPFAM" id="SSF50104">
    <property type="entry name" value="Translation proteins SH3-like domain"/>
    <property type="match status" value="1"/>
</dbReference>
<dbReference type="InterPro" id="IPR005825">
    <property type="entry name" value="Ribosomal_uL24_CS"/>
</dbReference>
<evidence type="ECO:0000256" key="1">
    <source>
        <dbReference type="ARBA" id="ARBA00010618"/>
    </source>
</evidence>
<dbReference type="AlphaFoldDB" id="A0A330L3P3"/>
<keyword evidence="4 8" id="KW-0689">Ribosomal protein</keyword>
<dbReference type="InterPro" id="IPR008991">
    <property type="entry name" value="Translation_prot_SH3-like_sf"/>
</dbReference>
<dbReference type="GO" id="GO:0003735">
    <property type="term" value="F:structural constituent of ribosome"/>
    <property type="evidence" value="ECO:0007669"/>
    <property type="project" value="InterPro"/>
</dbReference>
<comment type="similarity">
    <text evidence="1 8 9">Belongs to the universal ribosomal protein uL24 family.</text>
</comment>
<dbReference type="Pfam" id="PF00467">
    <property type="entry name" value="KOW"/>
    <property type="match status" value="1"/>
</dbReference>
<dbReference type="FunCoup" id="A0A330L3P3">
    <property type="interactions" value="578"/>
</dbReference>
<dbReference type="GO" id="GO:0006412">
    <property type="term" value="P:translation"/>
    <property type="evidence" value="ECO:0007669"/>
    <property type="project" value="UniProtKB-UniRule"/>
</dbReference>
<comment type="function">
    <text evidence="8">One of two assembly initiator proteins, it binds directly to the 5'-end of the 23S rRNA, where it nucleates assembly of the 50S subunit.</text>
</comment>
<reference evidence="12" key="1">
    <citation type="submission" date="2018-04" db="EMBL/GenBank/DDBJ databases">
        <authorList>
            <person name="Lucker S."/>
            <person name="Sakoula D."/>
        </authorList>
    </citation>
    <scope>NUCLEOTIDE SEQUENCE [LARGE SCALE GENOMIC DNA]</scope>
</reference>
<evidence type="ECO:0000259" key="10">
    <source>
        <dbReference type="SMART" id="SM00739"/>
    </source>
</evidence>
<evidence type="ECO:0000256" key="5">
    <source>
        <dbReference type="ARBA" id="ARBA00023274"/>
    </source>
</evidence>
<dbReference type="SMART" id="SM00739">
    <property type="entry name" value="KOW"/>
    <property type="match status" value="1"/>
</dbReference>
<evidence type="ECO:0000256" key="6">
    <source>
        <dbReference type="ARBA" id="ARBA00035206"/>
    </source>
</evidence>
<name>A0A330L3P3_9BACT</name>
<dbReference type="EMBL" id="OUNR01000003">
    <property type="protein sequence ID" value="SPP64306.1"/>
    <property type="molecule type" value="Genomic_DNA"/>
</dbReference>
<dbReference type="InterPro" id="IPR041988">
    <property type="entry name" value="Ribosomal_uL24_KOW"/>
</dbReference>
<dbReference type="Pfam" id="PF17136">
    <property type="entry name" value="ribosomal_L24"/>
    <property type="match status" value="1"/>
</dbReference>
<dbReference type="CDD" id="cd06089">
    <property type="entry name" value="KOW_RPL26"/>
    <property type="match status" value="1"/>
</dbReference>
<evidence type="ECO:0000256" key="4">
    <source>
        <dbReference type="ARBA" id="ARBA00022980"/>
    </source>
</evidence>
<keyword evidence="2 8" id="KW-0699">rRNA-binding</keyword>
<dbReference type="NCBIfam" id="TIGR01079">
    <property type="entry name" value="rplX_bact"/>
    <property type="match status" value="1"/>
</dbReference>
<feature type="domain" description="KOW" evidence="10">
    <location>
        <begin position="13"/>
        <end position="40"/>
    </location>
</feature>
<evidence type="ECO:0000256" key="2">
    <source>
        <dbReference type="ARBA" id="ARBA00022730"/>
    </source>
</evidence>
<dbReference type="Proteomes" id="UP000248168">
    <property type="component" value="Unassembled WGS sequence"/>
</dbReference>
<sequence length="114" mass="12721">MVGVVVQALRKSRIRKGDTVVVITGRERGKSGKVLSVDLTAGKVIVEKLNIIKRHTKPNQKVKQGGILEREAPLAISNVMYVCPVTQKPTRVGIRRLEDGRRARFSKKSNETFE</sequence>
<evidence type="ECO:0000313" key="11">
    <source>
        <dbReference type="EMBL" id="SPP64306.1"/>
    </source>
</evidence>
<dbReference type="GO" id="GO:0005840">
    <property type="term" value="C:ribosome"/>
    <property type="evidence" value="ECO:0007669"/>
    <property type="project" value="UniProtKB-KW"/>
</dbReference>
<accession>A0A330L3P3</accession>
<dbReference type="PANTHER" id="PTHR12903">
    <property type="entry name" value="MITOCHONDRIAL RIBOSOMAL PROTEIN L24"/>
    <property type="match status" value="1"/>
</dbReference>
<dbReference type="InterPro" id="IPR057264">
    <property type="entry name" value="Ribosomal_uL24_C"/>
</dbReference>
<gene>
    <name evidence="8 11" type="primary">rplX</name>
    <name evidence="11" type="ORF">NITLEN_110072</name>
</gene>
<protein>
    <recommendedName>
        <fullName evidence="6 8">Large ribosomal subunit protein uL24</fullName>
    </recommendedName>
</protein>
<keyword evidence="5 8" id="KW-0687">Ribonucleoprotein</keyword>
<evidence type="ECO:0000256" key="7">
    <source>
        <dbReference type="ARBA" id="ARBA00058688"/>
    </source>
</evidence>
<keyword evidence="12" id="KW-1185">Reference proteome</keyword>
<dbReference type="HAMAP" id="MF_01326_B">
    <property type="entry name" value="Ribosomal_uL24_B"/>
    <property type="match status" value="1"/>
</dbReference>
<dbReference type="InterPro" id="IPR003256">
    <property type="entry name" value="Ribosomal_uL24"/>
</dbReference>
<dbReference type="InParanoid" id="A0A330L3P3"/>
<evidence type="ECO:0000256" key="9">
    <source>
        <dbReference type="RuleBase" id="RU003477"/>
    </source>
</evidence>
<dbReference type="InterPro" id="IPR014722">
    <property type="entry name" value="Rib_uL2_dom2"/>
</dbReference>
<evidence type="ECO:0000256" key="3">
    <source>
        <dbReference type="ARBA" id="ARBA00022884"/>
    </source>
</evidence>